<dbReference type="InterPro" id="IPR036689">
    <property type="entry name" value="ESAT-6-like_sf"/>
</dbReference>
<dbReference type="AlphaFoldDB" id="A0A927MXR2"/>
<dbReference type="EMBL" id="JADBEM010000001">
    <property type="protein sequence ID" value="MBE1605140.1"/>
    <property type="molecule type" value="Genomic_DNA"/>
</dbReference>
<dbReference type="RefSeq" id="WP_192749528.1">
    <property type="nucleotide sequence ID" value="NZ_BAABJL010000133.1"/>
</dbReference>
<proteinExistence type="inferred from homology"/>
<dbReference type="SUPFAM" id="SSF140453">
    <property type="entry name" value="EsxAB dimer-like"/>
    <property type="match status" value="1"/>
</dbReference>
<name>A0A927MXR2_9ACTN</name>
<keyword evidence="3" id="KW-1185">Reference proteome</keyword>
<organism evidence="2 3">
    <name type="scientific">Actinopolymorpha pittospori</name>
    <dbReference type="NCBI Taxonomy" id="648752"/>
    <lineage>
        <taxon>Bacteria</taxon>
        <taxon>Bacillati</taxon>
        <taxon>Actinomycetota</taxon>
        <taxon>Actinomycetes</taxon>
        <taxon>Propionibacteriales</taxon>
        <taxon>Actinopolymorphaceae</taxon>
        <taxon>Actinopolymorpha</taxon>
    </lineage>
</organism>
<dbReference type="NCBIfam" id="TIGR03930">
    <property type="entry name" value="WXG100_ESAT6"/>
    <property type="match status" value="1"/>
</dbReference>
<dbReference type="Gene3D" id="1.10.287.1060">
    <property type="entry name" value="ESAT-6-like"/>
    <property type="match status" value="1"/>
</dbReference>
<comment type="caution">
    <text evidence="2">The sequence shown here is derived from an EMBL/GenBank/DDBJ whole genome shotgun (WGS) entry which is preliminary data.</text>
</comment>
<protein>
    <recommendedName>
        <fullName evidence="1">ESAT-6-like protein</fullName>
    </recommendedName>
</protein>
<evidence type="ECO:0000313" key="3">
    <source>
        <dbReference type="Proteomes" id="UP000638648"/>
    </source>
</evidence>
<evidence type="ECO:0000256" key="1">
    <source>
        <dbReference type="RuleBase" id="RU362001"/>
    </source>
</evidence>
<dbReference type="Pfam" id="PF06013">
    <property type="entry name" value="WXG100"/>
    <property type="match status" value="1"/>
</dbReference>
<dbReference type="Proteomes" id="UP000638648">
    <property type="component" value="Unassembled WGS sequence"/>
</dbReference>
<dbReference type="InterPro" id="IPR010310">
    <property type="entry name" value="T7SS_ESAT-6-like"/>
</dbReference>
<sequence>MGTAASQDRAAMAEAAQRVGDSFDVIVGIKGQLQDYAVTAAGKWKGESSRSFQNVMGEFDKQFMTICDSLNDLREKLGAARMSYEATEQQQQEAVSKIDALLNGTT</sequence>
<gene>
    <name evidence="2" type="ORF">HEB94_001988</name>
</gene>
<reference evidence="2" key="1">
    <citation type="submission" date="2020-10" db="EMBL/GenBank/DDBJ databases">
        <title>Sequencing the genomes of 1000 actinobacteria strains.</title>
        <authorList>
            <person name="Klenk H.-P."/>
        </authorList>
    </citation>
    <scope>NUCLEOTIDE SEQUENCE</scope>
    <source>
        <strain evidence="2">DSM 45354</strain>
    </source>
</reference>
<comment type="similarity">
    <text evidence="1">Belongs to the WXG100 family.</text>
</comment>
<accession>A0A927MXR2</accession>
<evidence type="ECO:0000313" key="2">
    <source>
        <dbReference type="EMBL" id="MBE1605140.1"/>
    </source>
</evidence>